<evidence type="ECO:0000256" key="5">
    <source>
        <dbReference type="ARBA" id="ARBA00022840"/>
    </source>
</evidence>
<dbReference type="SUPFAM" id="SSF56112">
    <property type="entry name" value="Protein kinase-like (PK-like)"/>
    <property type="match status" value="1"/>
</dbReference>
<dbReference type="Pfam" id="PF07714">
    <property type="entry name" value="PK_Tyr_Ser-Thr"/>
    <property type="match status" value="1"/>
</dbReference>
<dbReference type="Gene3D" id="3.30.200.20">
    <property type="entry name" value="Phosphorylase Kinase, domain 1"/>
    <property type="match status" value="1"/>
</dbReference>
<feature type="domain" description="Protein kinase" evidence="8">
    <location>
        <begin position="37"/>
        <end position="215"/>
    </location>
</feature>
<accession>A0A1J7H4R3</accession>
<dbReference type="GO" id="GO:0004674">
    <property type="term" value="F:protein serine/threonine kinase activity"/>
    <property type="evidence" value="ECO:0007669"/>
    <property type="project" value="UniProtKB-KW"/>
</dbReference>
<protein>
    <recommendedName>
        <fullName evidence="8">Protein kinase domain-containing protein</fullName>
    </recommendedName>
</protein>
<evidence type="ECO:0000256" key="3">
    <source>
        <dbReference type="ARBA" id="ARBA00022741"/>
    </source>
</evidence>
<keyword evidence="5 6" id="KW-0067">ATP-binding</keyword>
<dbReference type="InterPro" id="IPR008271">
    <property type="entry name" value="Ser/Thr_kinase_AS"/>
</dbReference>
<feature type="binding site" evidence="6">
    <location>
        <position position="65"/>
    </location>
    <ligand>
        <name>ATP</name>
        <dbReference type="ChEBI" id="CHEBI:30616"/>
    </ligand>
</feature>
<comment type="similarity">
    <text evidence="7">Belongs to the protein kinase superfamily.</text>
</comment>
<dbReference type="OMA" id="CKERIIG"/>
<evidence type="ECO:0000256" key="1">
    <source>
        <dbReference type="ARBA" id="ARBA00022527"/>
    </source>
</evidence>
<dbReference type="PANTHER" id="PTHR47987">
    <property type="entry name" value="OS08G0249100 PROTEIN"/>
    <property type="match status" value="1"/>
</dbReference>
<dbReference type="STRING" id="3871.A0A1J7H4R3"/>
<evidence type="ECO:0000313" key="10">
    <source>
        <dbReference type="Proteomes" id="UP000188354"/>
    </source>
</evidence>
<evidence type="ECO:0000259" key="8">
    <source>
        <dbReference type="PROSITE" id="PS50011"/>
    </source>
</evidence>
<dbReference type="Proteomes" id="UP000188354">
    <property type="component" value="Chromosome LG16"/>
</dbReference>
<reference evidence="9 10" key="1">
    <citation type="journal article" date="2017" name="Plant Biotechnol. J.">
        <title>A comprehensive draft genome sequence for lupin (Lupinus angustifolius), an emerging health food: insights into plant-microbe interactions and legume evolution.</title>
        <authorList>
            <person name="Hane J.K."/>
            <person name="Ming Y."/>
            <person name="Kamphuis L.G."/>
            <person name="Nelson M.N."/>
            <person name="Garg G."/>
            <person name="Atkins C.A."/>
            <person name="Bayer P.E."/>
            <person name="Bravo A."/>
            <person name="Bringans S."/>
            <person name="Cannon S."/>
            <person name="Edwards D."/>
            <person name="Foley R."/>
            <person name="Gao L.L."/>
            <person name="Harrison M.J."/>
            <person name="Huang W."/>
            <person name="Hurgobin B."/>
            <person name="Li S."/>
            <person name="Liu C.W."/>
            <person name="McGrath A."/>
            <person name="Morahan G."/>
            <person name="Murray J."/>
            <person name="Weller J."/>
            <person name="Jian J."/>
            <person name="Singh K.B."/>
        </authorList>
    </citation>
    <scope>NUCLEOTIDE SEQUENCE [LARGE SCALE GENOMIC DNA]</scope>
    <source>
        <strain evidence="10">cv. Tanjil</strain>
        <tissue evidence="9">Whole plant</tissue>
    </source>
</reference>
<name>A0A1J7H4R3_LUPAN</name>
<dbReference type="GO" id="GO:0005524">
    <property type="term" value="F:ATP binding"/>
    <property type="evidence" value="ECO:0007669"/>
    <property type="project" value="UniProtKB-UniRule"/>
</dbReference>
<dbReference type="InterPro" id="IPR001245">
    <property type="entry name" value="Ser-Thr/Tyr_kinase_cat_dom"/>
</dbReference>
<dbReference type="InterPro" id="IPR000719">
    <property type="entry name" value="Prot_kinase_dom"/>
</dbReference>
<keyword evidence="4" id="KW-0418">Kinase</keyword>
<dbReference type="Gene3D" id="1.10.510.10">
    <property type="entry name" value="Transferase(Phosphotransferase) domain 1"/>
    <property type="match status" value="1"/>
</dbReference>
<dbReference type="PROSITE" id="PS00107">
    <property type="entry name" value="PROTEIN_KINASE_ATP"/>
    <property type="match status" value="1"/>
</dbReference>
<sequence length="215" mass="24139">MMFVIKDGRRKRLDQQQPAEVVAGNRNSCLKHATNNFGNENLIGKGGFAEVYKGRLQNGELVAVKRMIRGTKNERTSNFLSELGIIAHIDHPNIAKLIGCGGEGEMLLVFQLSPMGSLGSLLHGPNKNVLDWTKRYKIALGIAEGLVYLHEECDRRIIHRDIKCDNILLTKDFEPQSLMDQKFLQICDFGLAKWLPEQSPHLSPHDISKFEGTFG</sequence>
<gene>
    <name evidence="9" type="ORF">TanjilG_14540</name>
</gene>
<keyword evidence="3 6" id="KW-0547">Nucleotide-binding</keyword>
<dbReference type="InterPro" id="IPR046958">
    <property type="entry name" value="RBK1/2/STUNTED"/>
</dbReference>
<evidence type="ECO:0000256" key="2">
    <source>
        <dbReference type="ARBA" id="ARBA00022679"/>
    </source>
</evidence>
<evidence type="ECO:0000256" key="4">
    <source>
        <dbReference type="ARBA" id="ARBA00022777"/>
    </source>
</evidence>
<dbReference type="InterPro" id="IPR011009">
    <property type="entry name" value="Kinase-like_dom_sf"/>
</dbReference>
<dbReference type="PROSITE" id="PS00108">
    <property type="entry name" value="PROTEIN_KINASE_ST"/>
    <property type="match status" value="1"/>
</dbReference>
<evidence type="ECO:0000256" key="7">
    <source>
        <dbReference type="RuleBase" id="RU000304"/>
    </source>
</evidence>
<dbReference type="InterPro" id="IPR017441">
    <property type="entry name" value="Protein_kinase_ATP_BS"/>
</dbReference>
<dbReference type="Gramene" id="OIV95386">
    <property type="protein sequence ID" value="OIV95386"/>
    <property type="gene ID" value="TanjilG_14540"/>
</dbReference>
<organism evidence="9 10">
    <name type="scientific">Lupinus angustifolius</name>
    <name type="common">Narrow-leaved blue lupine</name>
    <dbReference type="NCBI Taxonomy" id="3871"/>
    <lineage>
        <taxon>Eukaryota</taxon>
        <taxon>Viridiplantae</taxon>
        <taxon>Streptophyta</taxon>
        <taxon>Embryophyta</taxon>
        <taxon>Tracheophyta</taxon>
        <taxon>Spermatophyta</taxon>
        <taxon>Magnoliopsida</taxon>
        <taxon>eudicotyledons</taxon>
        <taxon>Gunneridae</taxon>
        <taxon>Pentapetalae</taxon>
        <taxon>rosids</taxon>
        <taxon>fabids</taxon>
        <taxon>Fabales</taxon>
        <taxon>Fabaceae</taxon>
        <taxon>Papilionoideae</taxon>
        <taxon>50 kb inversion clade</taxon>
        <taxon>genistoids sensu lato</taxon>
        <taxon>core genistoids</taxon>
        <taxon>Genisteae</taxon>
        <taxon>Lupinus</taxon>
    </lineage>
</organism>
<dbReference type="PROSITE" id="PS50011">
    <property type="entry name" value="PROTEIN_KINASE_DOM"/>
    <property type="match status" value="1"/>
</dbReference>
<dbReference type="SMART" id="SM00220">
    <property type="entry name" value="S_TKc"/>
    <property type="match status" value="1"/>
</dbReference>
<dbReference type="AlphaFoldDB" id="A0A1J7H4R3"/>
<proteinExistence type="inferred from homology"/>
<dbReference type="PANTHER" id="PTHR47987:SF14">
    <property type="entry name" value="RECEPTOR-LIKE CYTOSOLIC SERINE_THREONINE-PROTEIN KINASE RBK2"/>
    <property type="match status" value="1"/>
</dbReference>
<keyword evidence="2" id="KW-0808">Transferase</keyword>
<keyword evidence="10" id="KW-1185">Reference proteome</keyword>
<dbReference type="EMBL" id="CM007376">
    <property type="protein sequence ID" value="OIV95386.1"/>
    <property type="molecule type" value="Genomic_DNA"/>
</dbReference>
<keyword evidence="1 7" id="KW-0723">Serine/threonine-protein kinase</keyword>
<evidence type="ECO:0000313" key="9">
    <source>
        <dbReference type="EMBL" id="OIV95386.1"/>
    </source>
</evidence>
<evidence type="ECO:0000256" key="6">
    <source>
        <dbReference type="PROSITE-ProRule" id="PRU10141"/>
    </source>
</evidence>